<evidence type="ECO:0008006" key="5">
    <source>
        <dbReference type="Google" id="ProtNLM"/>
    </source>
</evidence>
<keyword evidence="1 2" id="KW-0175">Coiled coil</keyword>
<dbReference type="InterPro" id="IPR009252">
    <property type="entry name" value="Cell_div_ZapB"/>
</dbReference>
<evidence type="ECO:0000256" key="1">
    <source>
        <dbReference type="ARBA" id="ARBA00023054"/>
    </source>
</evidence>
<sequence length="73" mass="8588">MEVTAFERLEQKIEHVLGKMEAQTEEIAELKNRLSEKENTISDLELQLEEMKQQKSEVRGRIEMLVQKLETSL</sequence>
<dbReference type="STRING" id="1429043.X474_07735"/>
<dbReference type="EMBL" id="AZAC01000010">
    <property type="protein sequence ID" value="KIX14627.1"/>
    <property type="molecule type" value="Genomic_DNA"/>
</dbReference>
<dbReference type="Proteomes" id="UP000032233">
    <property type="component" value="Unassembled WGS sequence"/>
</dbReference>
<proteinExistence type="predicted"/>
<accession>A0A0D2GII6</accession>
<dbReference type="Gene3D" id="1.20.5.340">
    <property type="match status" value="1"/>
</dbReference>
<dbReference type="GO" id="GO:0005737">
    <property type="term" value="C:cytoplasm"/>
    <property type="evidence" value="ECO:0007669"/>
    <property type="project" value="InterPro"/>
</dbReference>
<comment type="caution">
    <text evidence="3">The sequence shown here is derived from an EMBL/GenBank/DDBJ whole genome shotgun (WGS) entry which is preliminary data.</text>
</comment>
<evidence type="ECO:0000256" key="2">
    <source>
        <dbReference type="SAM" id="Coils"/>
    </source>
</evidence>
<dbReference type="GO" id="GO:0043093">
    <property type="term" value="P:FtsZ-dependent cytokinesis"/>
    <property type="evidence" value="ECO:0007669"/>
    <property type="project" value="InterPro"/>
</dbReference>
<protein>
    <recommendedName>
        <fullName evidence="5">Cell division protein ZapB</fullName>
    </recommendedName>
</protein>
<dbReference type="AlphaFoldDB" id="A0A0D2GII6"/>
<dbReference type="InParanoid" id="A0A0D2GII6"/>
<dbReference type="GO" id="GO:0090529">
    <property type="term" value="P:cell septum assembly"/>
    <property type="evidence" value="ECO:0007669"/>
    <property type="project" value="InterPro"/>
</dbReference>
<evidence type="ECO:0000313" key="3">
    <source>
        <dbReference type="EMBL" id="KIX14627.1"/>
    </source>
</evidence>
<dbReference type="Pfam" id="PF06005">
    <property type="entry name" value="ZapB"/>
    <property type="match status" value="1"/>
</dbReference>
<dbReference type="RefSeq" id="WP_044347728.1">
    <property type="nucleotide sequence ID" value="NZ_AZAC01000010.1"/>
</dbReference>
<dbReference type="OrthoDB" id="9925043at2"/>
<reference evidence="3 4" key="1">
    <citation type="submission" date="2013-11" db="EMBL/GenBank/DDBJ databases">
        <title>Metagenomic analysis of a methanogenic consortium involved in long chain n-alkane degradation.</title>
        <authorList>
            <person name="Davidova I.A."/>
            <person name="Callaghan A.V."/>
            <person name="Wawrik B."/>
            <person name="Pruitt S."/>
            <person name="Marks C."/>
            <person name="Duncan K.E."/>
            <person name="Suflita J.M."/>
        </authorList>
    </citation>
    <scope>NUCLEOTIDE SEQUENCE [LARGE SCALE GENOMIC DNA]</scope>
    <source>
        <strain evidence="3 4">SPR</strain>
    </source>
</reference>
<feature type="coiled-coil region" evidence="2">
    <location>
        <begin position="6"/>
        <end position="68"/>
    </location>
</feature>
<name>A0A0D2GII6_9BACT</name>
<gene>
    <name evidence="3" type="ORF">X474_07735</name>
</gene>
<keyword evidence="4" id="KW-1185">Reference proteome</keyword>
<evidence type="ECO:0000313" key="4">
    <source>
        <dbReference type="Proteomes" id="UP000032233"/>
    </source>
</evidence>
<organism evidence="3 4">
    <name type="scientific">Dethiosulfatarculus sandiegensis</name>
    <dbReference type="NCBI Taxonomy" id="1429043"/>
    <lineage>
        <taxon>Bacteria</taxon>
        <taxon>Pseudomonadati</taxon>
        <taxon>Thermodesulfobacteriota</taxon>
        <taxon>Desulfarculia</taxon>
        <taxon>Desulfarculales</taxon>
        <taxon>Desulfarculaceae</taxon>
        <taxon>Dethiosulfatarculus</taxon>
    </lineage>
</organism>